<gene>
    <name evidence="1" type="ORF">LW31_076</name>
</gene>
<accession>A0A1W6JHH8</accession>
<proteinExistence type="predicted"/>
<dbReference type="EMBL" id="KY554762">
    <property type="protein sequence ID" value="ARM65678.1"/>
    <property type="molecule type" value="Genomic_DNA"/>
</dbReference>
<protein>
    <submittedName>
        <fullName evidence="1">Uncharacterized protein</fullName>
    </submittedName>
</protein>
<name>A0A1W6JHH8_9CAUD</name>
<keyword evidence="2" id="KW-1185">Reference proteome</keyword>
<sequence>MAYVPCIADNCNCRFIDIPGNLNVVQDFKDFELEYVGQFAYDILDFQMCDVNDILELLSELLKNFDCVNQNLIGWLTDLYKRDFNPVDSKSIDFTKTQSWHDGVEITNFTGDVKLSKQINNGLTIRDDGLWTMSSLENGYARVVKTAKVVVPWSKFRKRNGVAGDYHMYFAGAGDDEVDFDIPVEDMDIIDICNTQMQISGSFICMKTCDIQSAVKIGNNFNVNLDIYLLMHYQEGPGAPNKNITVEVQIIGRKKVL</sequence>
<organism evidence="1 2">
    <name type="scientific">Lactococcus phage LW31</name>
    <dbReference type="NCBI Taxonomy" id="1965478"/>
    <lineage>
        <taxon>Viruses</taxon>
        <taxon>Duplodnaviria</taxon>
        <taxon>Heunggongvirae</taxon>
        <taxon>Uroviricota</taxon>
        <taxon>Caudoviricetes</taxon>
        <taxon>Teubervirus</taxon>
        <taxon>Teubervirus LW31</taxon>
    </lineage>
</organism>
<evidence type="ECO:0000313" key="1">
    <source>
        <dbReference type="EMBL" id="ARM65678.1"/>
    </source>
</evidence>
<evidence type="ECO:0000313" key="2">
    <source>
        <dbReference type="Proteomes" id="UP000224502"/>
    </source>
</evidence>
<dbReference type="Proteomes" id="UP000224502">
    <property type="component" value="Segment"/>
</dbReference>
<reference evidence="1 2" key="1">
    <citation type="journal article" date="2017" name="Viruses">
        <title>Phage Biodiversity in Artisanal Cheese Wheys Reflects the Complexity of the Fermentation Process.</title>
        <authorList>
            <person name="Mahony J."/>
            <person name="Moscarelli A."/>
            <person name="Kelleher P."/>
            <person name="Lugli G.A."/>
            <person name="Ventura M."/>
            <person name="Settanni L."/>
            <person name="van Sinderen D."/>
        </authorList>
    </citation>
    <scope>NUCLEOTIDE SEQUENCE [LARGE SCALE GENOMIC DNA]</scope>
</reference>